<evidence type="ECO:0000256" key="4">
    <source>
        <dbReference type="ARBA" id="ARBA00022729"/>
    </source>
</evidence>
<dbReference type="OrthoDB" id="5378341at2"/>
<evidence type="ECO:0000256" key="10">
    <source>
        <dbReference type="SAM" id="SignalP"/>
    </source>
</evidence>
<name>A0A1M7QA62_9BURK</name>
<feature type="region of interest" description="Disordered" evidence="9">
    <location>
        <begin position="679"/>
        <end position="706"/>
    </location>
</feature>
<evidence type="ECO:0000256" key="6">
    <source>
        <dbReference type="ARBA" id="ARBA00022833"/>
    </source>
</evidence>
<comment type="similarity">
    <text evidence="1">Belongs to the peptidase M4 family.</text>
</comment>
<evidence type="ECO:0000313" key="14">
    <source>
        <dbReference type="EMBL" id="SHN27374.1"/>
    </source>
</evidence>
<feature type="signal peptide" evidence="10">
    <location>
        <begin position="1"/>
        <end position="25"/>
    </location>
</feature>
<feature type="active site" description="Proton donor" evidence="8">
    <location>
        <position position="493"/>
    </location>
</feature>
<dbReference type="Gene3D" id="2.60.40.10">
    <property type="entry name" value="Immunoglobulins"/>
    <property type="match status" value="1"/>
</dbReference>
<evidence type="ECO:0000259" key="13">
    <source>
        <dbReference type="Pfam" id="PF07504"/>
    </source>
</evidence>
<evidence type="ECO:0000259" key="12">
    <source>
        <dbReference type="Pfam" id="PF02868"/>
    </source>
</evidence>
<keyword evidence="4 10" id="KW-0732">Signal</keyword>
<dbReference type="Pfam" id="PF01447">
    <property type="entry name" value="Peptidase_M4"/>
    <property type="match status" value="1"/>
</dbReference>
<dbReference type="InterPro" id="IPR050728">
    <property type="entry name" value="Zinc_Metalloprotease_M4"/>
</dbReference>
<feature type="domain" description="Peptidase M4" evidence="11">
    <location>
        <begin position="246"/>
        <end position="409"/>
    </location>
</feature>
<dbReference type="InterPro" id="IPR013856">
    <property type="entry name" value="Peptidase_M4_domain"/>
</dbReference>
<feature type="domain" description="Peptidase M4 C-terminal" evidence="12">
    <location>
        <begin position="412"/>
        <end position="590"/>
    </location>
</feature>
<gene>
    <name evidence="14" type="ORF">SAMN05192549_106402</name>
</gene>
<dbReference type="SUPFAM" id="SSF48726">
    <property type="entry name" value="Immunoglobulin"/>
    <property type="match status" value="1"/>
</dbReference>
<keyword evidence="5" id="KW-0378">Hydrolase</keyword>
<accession>A0A1M7QA62</accession>
<dbReference type="InterPro" id="IPR023612">
    <property type="entry name" value="Peptidase_M4"/>
</dbReference>
<dbReference type="Gene3D" id="1.10.390.10">
    <property type="entry name" value="Neutral Protease Domain 2"/>
    <property type="match status" value="1"/>
</dbReference>
<feature type="compositionally biased region" description="Low complexity" evidence="9">
    <location>
        <begin position="696"/>
        <end position="706"/>
    </location>
</feature>
<dbReference type="STRING" id="551987.SAMN05192549_106402"/>
<dbReference type="Gene3D" id="3.10.450.490">
    <property type="match status" value="1"/>
</dbReference>
<reference evidence="15" key="1">
    <citation type="submission" date="2016-11" db="EMBL/GenBank/DDBJ databases">
        <authorList>
            <person name="Varghese N."/>
            <person name="Submissions S."/>
        </authorList>
    </citation>
    <scope>NUCLEOTIDE SEQUENCE [LARGE SCALE GENOMIC DNA]</scope>
    <source>
        <strain evidence="15">Sac-22</strain>
    </source>
</reference>
<dbReference type="InterPro" id="IPR011096">
    <property type="entry name" value="FTP_domain"/>
</dbReference>
<keyword evidence="3" id="KW-0479">Metal-binding</keyword>
<evidence type="ECO:0000313" key="15">
    <source>
        <dbReference type="Proteomes" id="UP000184339"/>
    </source>
</evidence>
<dbReference type="InterPro" id="IPR036179">
    <property type="entry name" value="Ig-like_dom_sf"/>
</dbReference>
<keyword evidence="2 14" id="KW-0645">Protease</keyword>
<dbReference type="Proteomes" id="UP000184339">
    <property type="component" value="Unassembled WGS sequence"/>
</dbReference>
<organism evidence="14 15">
    <name type="scientific">Duganella sacchari</name>
    <dbReference type="NCBI Taxonomy" id="551987"/>
    <lineage>
        <taxon>Bacteria</taxon>
        <taxon>Pseudomonadati</taxon>
        <taxon>Pseudomonadota</taxon>
        <taxon>Betaproteobacteria</taxon>
        <taxon>Burkholderiales</taxon>
        <taxon>Oxalobacteraceae</taxon>
        <taxon>Telluria group</taxon>
        <taxon>Duganella</taxon>
    </lineage>
</organism>
<dbReference type="InterPro" id="IPR027268">
    <property type="entry name" value="Peptidase_M4/M1_CTD_sf"/>
</dbReference>
<evidence type="ECO:0000256" key="8">
    <source>
        <dbReference type="PIRSR" id="PIRSR623612-1"/>
    </source>
</evidence>
<evidence type="ECO:0000256" key="2">
    <source>
        <dbReference type="ARBA" id="ARBA00022670"/>
    </source>
</evidence>
<keyword evidence="6" id="KW-0862">Zinc</keyword>
<proteinExistence type="inferred from homology"/>
<dbReference type="SUPFAM" id="SSF55486">
    <property type="entry name" value="Metalloproteases ('zincins'), catalytic domain"/>
    <property type="match status" value="1"/>
</dbReference>
<sequence length="848" mass="87882">MNLRKPLLAVAVAATLPVICPTANAAAELMAAPVNQASPQESASLVAKLTALDSERGLSADNSFRISSQHPGVVGQKITRVQHTYKGLRVFGSESVVVTNTAGDIVSESVSDRRAGLAGNQSVVNGTKGDGVAPALKDLTPSLSSGDAIALVVKQVAPSGVHRWAPQAELLIWPVVKSVRVASALNKSEAALNALDLEDVVDHYELAYYVQTRMADKGKVVYHDTIVNAKTGAIIAQWKSLQTVVGTGNSQYNGSVPINTTLSGSTYKMLDATRGTGGVYGGMAITNANHSSADSPNAGSIYTNSTNTWGDGKQYISGGSTTNANGQTAAVNALWGLMNTYDTLKSVLGWQSLDGNNTATYIAAHVDNNYDNAFFDPSCKCMYIGDGSSFTSLGSIDVIGHEMSHGVTDATSNLTYSGESGGLNESNSDIGGEMVEAYARNGGTGTVIPAGNDWMMGKEISKSGQPLRWMWKPSKDGSSPDAWSSTIKNLDVHYSSGPNNRMFYFLSQGSNSSASSEYYSKYLTKSPAAMTGIGNDKAYRIWFKAATTKFTASTNYADARTKVLAAAQELYGVGSKEAIAVQRAYAAINVGTDIDEAGGTGGVSISTQPANVSVAAGATASFSVGATGGTAPYSYKWYRNGAAISGATSATYSLTAQTADNGATFYAIVSDASSPAKTATSNSATLTVGGGGGTGTERVTNGGFESGTTGWGGTTGVIGNYSGQTAYEGTKFAWLGGNGKAATETLTQSVAIPSAATSASLSFALHIDTAETDNVAYDKLVVTVKNSSGTVLGTLATYTNLNAASGYQVRTFNLLPYKGQTVTLSFAMTEDSALQTSFVVDKVSLITQ</sequence>
<dbReference type="RefSeq" id="WP_072786121.1">
    <property type="nucleotide sequence ID" value="NZ_FRCX01000006.1"/>
</dbReference>
<dbReference type="GO" id="GO:0046872">
    <property type="term" value="F:metal ion binding"/>
    <property type="evidence" value="ECO:0007669"/>
    <property type="project" value="UniProtKB-KW"/>
</dbReference>
<dbReference type="Gene3D" id="2.60.120.260">
    <property type="entry name" value="Galactose-binding domain-like"/>
    <property type="match status" value="1"/>
</dbReference>
<dbReference type="EMBL" id="FRCX01000006">
    <property type="protein sequence ID" value="SHN27374.1"/>
    <property type="molecule type" value="Genomic_DNA"/>
</dbReference>
<evidence type="ECO:0000256" key="3">
    <source>
        <dbReference type="ARBA" id="ARBA00022723"/>
    </source>
</evidence>
<evidence type="ECO:0000256" key="7">
    <source>
        <dbReference type="ARBA" id="ARBA00023049"/>
    </source>
</evidence>
<dbReference type="Pfam" id="PF07504">
    <property type="entry name" value="FTP"/>
    <property type="match status" value="1"/>
</dbReference>
<evidence type="ECO:0000256" key="5">
    <source>
        <dbReference type="ARBA" id="ARBA00022801"/>
    </source>
</evidence>
<keyword evidence="7 14" id="KW-0482">Metalloprotease</keyword>
<evidence type="ECO:0000256" key="9">
    <source>
        <dbReference type="SAM" id="MobiDB-lite"/>
    </source>
</evidence>
<feature type="chain" id="PRO_5012364840" evidence="10">
    <location>
        <begin position="26"/>
        <end position="848"/>
    </location>
</feature>
<protein>
    <submittedName>
        <fullName evidence="14">Zn-dependent metalloprotease</fullName>
    </submittedName>
</protein>
<dbReference type="InterPro" id="IPR001570">
    <property type="entry name" value="Peptidase_M4_C_domain"/>
</dbReference>
<dbReference type="PANTHER" id="PTHR33794">
    <property type="entry name" value="BACILLOLYSIN"/>
    <property type="match status" value="1"/>
</dbReference>
<dbReference type="GO" id="GO:0006508">
    <property type="term" value="P:proteolysis"/>
    <property type="evidence" value="ECO:0007669"/>
    <property type="project" value="UniProtKB-KW"/>
</dbReference>
<dbReference type="AlphaFoldDB" id="A0A1M7QA62"/>
<feature type="domain" description="FTP" evidence="13">
    <location>
        <begin position="63"/>
        <end position="107"/>
    </location>
</feature>
<keyword evidence="15" id="KW-1185">Reference proteome</keyword>
<evidence type="ECO:0000256" key="1">
    <source>
        <dbReference type="ARBA" id="ARBA00009388"/>
    </source>
</evidence>
<dbReference type="CDD" id="cd09597">
    <property type="entry name" value="M4_TLP"/>
    <property type="match status" value="1"/>
</dbReference>
<evidence type="ECO:0000259" key="11">
    <source>
        <dbReference type="Pfam" id="PF01447"/>
    </source>
</evidence>
<dbReference type="PRINTS" id="PR00730">
    <property type="entry name" value="THERMOLYSIN"/>
</dbReference>
<dbReference type="Pfam" id="PF02868">
    <property type="entry name" value="Peptidase_M4_C"/>
    <property type="match status" value="1"/>
</dbReference>
<dbReference type="Gene3D" id="3.10.170.10">
    <property type="match status" value="1"/>
</dbReference>
<dbReference type="PANTHER" id="PTHR33794:SF1">
    <property type="entry name" value="BACILLOLYSIN"/>
    <property type="match status" value="1"/>
</dbReference>
<dbReference type="GO" id="GO:0004222">
    <property type="term" value="F:metalloendopeptidase activity"/>
    <property type="evidence" value="ECO:0007669"/>
    <property type="project" value="InterPro"/>
</dbReference>
<dbReference type="InterPro" id="IPR013783">
    <property type="entry name" value="Ig-like_fold"/>
</dbReference>
<feature type="active site" evidence="8">
    <location>
        <position position="402"/>
    </location>
</feature>